<feature type="domain" description="Exocyst complex component Sec8 N-terminal" evidence="6">
    <location>
        <begin position="90"/>
        <end position="229"/>
    </location>
</feature>
<evidence type="ECO:0000256" key="1">
    <source>
        <dbReference type="ARBA" id="ARBA00022448"/>
    </source>
</evidence>
<dbReference type="InterPro" id="IPR048630">
    <property type="entry name" value="Sec8_M"/>
</dbReference>
<comment type="function">
    <text evidence="4">Component of the exocyst complex involved in the docking of exocytic vesicles with fusion sites on the plasma membrane.</text>
</comment>
<keyword evidence="2 4" id="KW-0268">Exocytosis</keyword>
<dbReference type="GO" id="GO:0000145">
    <property type="term" value="C:exocyst"/>
    <property type="evidence" value="ECO:0007669"/>
    <property type="project" value="UniProtKB-UniRule"/>
</dbReference>
<dbReference type="OrthoDB" id="272977at2759"/>
<evidence type="ECO:0000259" key="7">
    <source>
        <dbReference type="Pfam" id="PF20652"/>
    </source>
</evidence>
<evidence type="ECO:0000313" key="9">
    <source>
        <dbReference type="Proteomes" id="UP000076863"/>
    </source>
</evidence>
<keyword evidence="3 4" id="KW-0653">Protein transport</keyword>
<keyword evidence="9" id="KW-1185">Reference proteome</keyword>
<dbReference type="GO" id="GO:0006893">
    <property type="term" value="P:Golgi to plasma membrane transport"/>
    <property type="evidence" value="ECO:0007669"/>
    <property type="project" value="TreeGrafter"/>
</dbReference>
<name>A0A162LRJ5_9HYPO</name>
<dbReference type="AlphaFoldDB" id="A0A162LRJ5"/>
<dbReference type="Proteomes" id="UP000076863">
    <property type="component" value="Unassembled WGS sequence"/>
</dbReference>
<evidence type="ECO:0000259" key="6">
    <source>
        <dbReference type="Pfam" id="PF04048"/>
    </source>
</evidence>
<feature type="region of interest" description="Disordered" evidence="5">
    <location>
        <begin position="1"/>
        <end position="86"/>
    </location>
</feature>
<organism evidence="8 9">
    <name type="scientific">Beauveria brongniartii RCEF 3172</name>
    <dbReference type="NCBI Taxonomy" id="1081107"/>
    <lineage>
        <taxon>Eukaryota</taxon>
        <taxon>Fungi</taxon>
        <taxon>Dikarya</taxon>
        <taxon>Ascomycota</taxon>
        <taxon>Pezizomycotina</taxon>
        <taxon>Sordariomycetes</taxon>
        <taxon>Hypocreomycetidae</taxon>
        <taxon>Hypocreales</taxon>
        <taxon>Cordycipitaceae</taxon>
        <taxon>Beauveria</taxon>
        <taxon>Beauveria brongniartii</taxon>
    </lineage>
</organism>
<dbReference type="GO" id="GO:0006612">
    <property type="term" value="P:protein targeting to membrane"/>
    <property type="evidence" value="ECO:0007669"/>
    <property type="project" value="UniProtKB-UniRule"/>
</dbReference>
<gene>
    <name evidence="8" type="ORF">BBO_04563</name>
</gene>
<evidence type="ECO:0000256" key="4">
    <source>
        <dbReference type="RuleBase" id="RU367079"/>
    </source>
</evidence>
<dbReference type="GO" id="GO:0006904">
    <property type="term" value="P:vesicle docking involved in exocytosis"/>
    <property type="evidence" value="ECO:0007669"/>
    <property type="project" value="InterPro"/>
</dbReference>
<dbReference type="GO" id="GO:0090522">
    <property type="term" value="P:vesicle tethering involved in exocytosis"/>
    <property type="evidence" value="ECO:0007669"/>
    <property type="project" value="UniProtKB-UniRule"/>
</dbReference>
<dbReference type="PANTHER" id="PTHR14146:SF0">
    <property type="entry name" value="EXOCYST COMPLEX COMPONENT 4"/>
    <property type="match status" value="1"/>
</dbReference>
<comment type="similarity">
    <text evidence="4">Belongs to the SEC8 family.</text>
</comment>
<evidence type="ECO:0000256" key="2">
    <source>
        <dbReference type="ARBA" id="ARBA00022483"/>
    </source>
</evidence>
<accession>A0A162LRJ5</accession>
<dbReference type="PANTHER" id="PTHR14146">
    <property type="entry name" value="EXOCYST COMPLEX COMPONENT 4"/>
    <property type="match status" value="1"/>
</dbReference>
<dbReference type="Pfam" id="PF04048">
    <property type="entry name" value="Sec8_N"/>
    <property type="match status" value="1"/>
</dbReference>
<feature type="domain" description="Exocyst complex component Sec8 middle helical bundle" evidence="7">
    <location>
        <begin position="341"/>
        <end position="605"/>
    </location>
</feature>
<evidence type="ECO:0000256" key="5">
    <source>
        <dbReference type="SAM" id="MobiDB-lite"/>
    </source>
</evidence>
<protein>
    <recommendedName>
        <fullName evidence="4">Exocyst complex component Sec8</fullName>
    </recommendedName>
</protein>
<comment type="caution">
    <text evidence="8">The sequence shown here is derived from an EMBL/GenBank/DDBJ whole genome shotgun (WGS) entry which is preliminary data.</text>
</comment>
<sequence>MSNRYAAPPGRGANGYGNFGRPEEEYDSYGGDPRQDGRGERYNPPSSQGPPPPRGERGERVGSSGGGPPSVVRSMPSRQRMTQSTADRQITQVLEHIRVEWPSLCSEDCIPVQLALQLLDASSVGRAHDYRRFQDTHAYLQDSLKNTVHEHHQGFNSSIGTFHKIQSSIQGSQRRVRALKESLASATSSLCSTDPGLRKLSETSATYDDLLQTLNELDDLRAVPDQLEARISEKRFLAAVDVLQNALRKLRRPELDDIGALNDLRSYLVNQETALMEILVEELHEHLYLKSPYCQERWQSLFKTQGAFTDEFTDTDSILPFHSILESMDIERAVTEDPMKNPEADTFYYIALLVEALNKLGRLQNAVESLKQRMPVELFAIANETNNEVDQRHPSSLRGGTTKPEGLNIYNSRETQMRAEVIHDLLWSLFAKFEAIGEGHRVFHESIKALIRREGAGNNSALLGSFKELWNLYQNEIRSLLRNYVTTDADVFQFDSPNPGGSLNNKKDSTREHLFKFAEIDAKSIDISTEYDALEGIVQATVPGLTGNDRKHGVDKRRDRLGLDEAGARRHTFGGYSSESKLLGTHKPLVEPSVFNMSLLLPPTLLFLQRLRTIVPPGSDLATSTLTSFLDNFLVNVFQPQLDETLTKLSDSILAEMDSFAQDANWGQHSKLPIFKGTTSFFQIVTAFCRMLGTIPPDQALSSLLVTQMMRYYERCFDWYKLLVTKTQEQANDASNLRASARFAVQPGEIHEVMKQMWLSEEEDKALGEKEIHLLIEHTNETRLEPNDIIQDRETITSLCLLYTSMKWLATRITGLRHITAHETDSSRQSMTRQANRRWTLMNDPHKAANKAGPVVLPLTVDTVQTFDNIVSSYEELAGTALLTLHMEVRCRIVHSLRNVLSPDVTPYLLEQEVREPDPAILSLNLELVTFDETIARYLRAKEVSFLRTGLGLLTNAYLVGNAGMASPINAKGSRRMQLNILVLQQNLKNVEQGVDLARAANYYALLDRGAETVLEKAQEDRDKKMGEEAGAAQASNTFTYEELRVLLELCYSEQVASPDRGLAAAAKRQLADKLQEFSEKA</sequence>
<proteinExistence type="inferred from homology"/>
<dbReference type="GO" id="GO:0015031">
    <property type="term" value="P:protein transport"/>
    <property type="evidence" value="ECO:0007669"/>
    <property type="project" value="UniProtKB-KW"/>
</dbReference>
<keyword evidence="1 4" id="KW-0813">Transport</keyword>
<dbReference type="InterPro" id="IPR039682">
    <property type="entry name" value="Sec8/EXOC4"/>
</dbReference>
<dbReference type="InterPro" id="IPR007191">
    <property type="entry name" value="Sec8_exocyst_N"/>
</dbReference>
<evidence type="ECO:0000313" key="8">
    <source>
        <dbReference type="EMBL" id="OAA43420.1"/>
    </source>
</evidence>
<reference evidence="8 9" key="1">
    <citation type="journal article" date="2016" name="Genome Biol. Evol.">
        <title>Divergent and convergent evolution of fungal pathogenicity.</title>
        <authorList>
            <person name="Shang Y."/>
            <person name="Xiao G."/>
            <person name="Zheng P."/>
            <person name="Cen K."/>
            <person name="Zhan S."/>
            <person name="Wang C."/>
        </authorList>
    </citation>
    <scope>NUCLEOTIDE SEQUENCE [LARGE SCALE GENOMIC DNA]</scope>
    <source>
        <strain evidence="8 9">RCEF 3172</strain>
    </source>
</reference>
<dbReference type="Pfam" id="PF20652">
    <property type="entry name" value="Sec8_C"/>
    <property type="match status" value="1"/>
</dbReference>
<evidence type="ECO:0000256" key="3">
    <source>
        <dbReference type="ARBA" id="ARBA00022927"/>
    </source>
</evidence>
<dbReference type="EMBL" id="AZHA01000012">
    <property type="protein sequence ID" value="OAA43420.1"/>
    <property type="molecule type" value="Genomic_DNA"/>
</dbReference>
<feature type="compositionally biased region" description="Low complexity" evidence="5">
    <location>
        <begin position="69"/>
        <end position="81"/>
    </location>
</feature>